<reference evidence="3 4" key="1">
    <citation type="journal article" date="2010" name="Stand. Genomic Sci.">
        <title>Complete genome sequence of Spirochaeta smaragdinae type strain (SEBR 4228).</title>
        <authorList>
            <person name="Mavromatis K."/>
            <person name="Yasawong M."/>
            <person name="Chertkov O."/>
            <person name="Lapidus A."/>
            <person name="Lucas S."/>
            <person name="Nolan M."/>
            <person name="Del Rio T.G."/>
            <person name="Tice H."/>
            <person name="Cheng J.F."/>
            <person name="Pitluck S."/>
            <person name="Liolios K."/>
            <person name="Ivanova N."/>
            <person name="Tapia R."/>
            <person name="Han C."/>
            <person name="Bruce D."/>
            <person name="Goodwin L."/>
            <person name="Pati A."/>
            <person name="Chen A."/>
            <person name="Palaniappan K."/>
            <person name="Land M."/>
            <person name="Hauser L."/>
            <person name="Chang Y.J."/>
            <person name="Jeffries C.D."/>
            <person name="Detter J.C."/>
            <person name="Rohde M."/>
            <person name="Brambilla E."/>
            <person name="Spring S."/>
            <person name="Goker M."/>
            <person name="Sikorski J."/>
            <person name="Woyke T."/>
            <person name="Bristow J."/>
            <person name="Eisen J.A."/>
            <person name="Markowitz V."/>
            <person name="Hugenholtz P."/>
            <person name="Klenk H.P."/>
            <person name="Kyrpides N.C."/>
        </authorList>
    </citation>
    <scope>NUCLEOTIDE SEQUENCE [LARGE SCALE GENOMIC DNA]</scope>
    <source>
        <strain evidence="4">DSM 11293 / JCM 15392 / SEBR 4228</strain>
    </source>
</reference>
<evidence type="ECO:0000256" key="2">
    <source>
        <dbReference type="SAM" id="Phobius"/>
    </source>
</evidence>
<keyword evidence="2" id="KW-0472">Membrane</keyword>
<feature type="transmembrane region" description="Helical" evidence="2">
    <location>
        <begin position="9"/>
        <end position="33"/>
    </location>
</feature>
<feature type="transmembrane region" description="Helical" evidence="2">
    <location>
        <begin position="513"/>
        <end position="532"/>
    </location>
</feature>
<feature type="transmembrane region" description="Helical" evidence="2">
    <location>
        <begin position="87"/>
        <end position="108"/>
    </location>
</feature>
<proteinExistence type="predicted"/>
<accession>E1R8F8</accession>
<dbReference type="Proteomes" id="UP000002318">
    <property type="component" value="Chromosome"/>
</dbReference>
<name>E1R8F8_SEDSS</name>
<evidence type="ECO:0000313" key="3">
    <source>
        <dbReference type="EMBL" id="ADK79302.1"/>
    </source>
</evidence>
<keyword evidence="2" id="KW-1133">Transmembrane helix</keyword>
<evidence type="ECO:0000256" key="1">
    <source>
        <dbReference type="PROSITE-ProRule" id="PRU00339"/>
    </source>
</evidence>
<evidence type="ECO:0000313" key="4">
    <source>
        <dbReference type="Proteomes" id="UP000002318"/>
    </source>
</evidence>
<dbReference type="HOGENOM" id="CLU_031966_0_0_12"/>
<dbReference type="PROSITE" id="PS50005">
    <property type="entry name" value="TPR"/>
    <property type="match status" value="1"/>
</dbReference>
<dbReference type="STRING" id="573413.Spirs_0145"/>
<dbReference type="KEGG" id="ssm:Spirs_0145"/>
<dbReference type="EMBL" id="CP002116">
    <property type="protein sequence ID" value="ADK79302.1"/>
    <property type="molecule type" value="Genomic_DNA"/>
</dbReference>
<gene>
    <name evidence="3" type="ordered locus">Spirs_0145</name>
</gene>
<keyword evidence="4" id="KW-1185">Reference proteome</keyword>
<feature type="transmembrane region" description="Helical" evidence="2">
    <location>
        <begin position="482"/>
        <end position="506"/>
    </location>
</feature>
<sequence>MSKSATGRWLFVLVLFWLIAFGVAFGYAFFTFPADHILPLFRLPWSFYTGFDLWIDFLPAVTSASMLLSFSFFFPTIASSNSGKISFFGRIFPGVMAWGIVFTLLYVIGAELILPSLTERREDIAYQSERAGEWARQGAAAEALADFSEAYDAYKRALAIDLDNPLLVEDLERVEGQIPLAEQGSPPSFIESKTGPTRQELEMQASDALVLAKKAYEDEDYFTAHYWALLAARWDPEQKPTAMGIAGRSWEAIGKLSPGQRDEERFGRFAKKIAGYQALEQGDVIEAYQTFLELAGDSEAKSDPDIVEFLERSREAVADVSYSAELAIQAEAMPGVPDLLFRDSSNGPFIAAGKMVSIEGKSFLLHLELLALDDDGKQLVHITAPAAQFHGKTLLLRGIDPNSGRIVDIPEELFAQRRLYRGNGWMLDLDRGLLALSSDQREIADFGSQSHDLGVSNAAALFRSSIRESRHGYFRFPGQLELLFRGSMPFLFLNIMIFSVGLGHFFRFRGERIPIFGFLFVPFVPFLMKWAIDLFSYAMRLVTALLLFSVSFSLAFAAMLVFHGIMLFVVLLFSAGQRDA</sequence>
<feature type="repeat" description="TPR" evidence="1">
    <location>
        <begin position="131"/>
        <end position="164"/>
    </location>
</feature>
<dbReference type="InterPro" id="IPR019734">
    <property type="entry name" value="TPR_rpt"/>
</dbReference>
<feature type="transmembrane region" description="Helical" evidence="2">
    <location>
        <begin position="53"/>
        <end position="75"/>
    </location>
</feature>
<dbReference type="OrthoDB" id="9816890at2"/>
<dbReference type="AlphaFoldDB" id="E1R8F8"/>
<feature type="transmembrane region" description="Helical" evidence="2">
    <location>
        <begin position="544"/>
        <end position="573"/>
    </location>
</feature>
<organism evidence="3 4">
    <name type="scientific">Sediminispirochaeta smaragdinae (strain DSM 11293 / JCM 15392 / SEBR 4228)</name>
    <name type="common">Spirochaeta smaragdinae</name>
    <dbReference type="NCBI Taxonomy" id="573413"/>
    <lineage>
        <taxon>Bacteria</taxon>
        <taxon>Pseudomonadati</taxon>
        <taxon>Spirochaetota</taxon>
        <taxon>Spirochaetia</taxon>
        <taxon>Spirochaetales</taxon>
        <taxon>Spirochaetaceae</taxon>
        <taxon>Sediminispirochaeta</taxon>
    </lineage>
</organism>
<protein>
    <submittedName>
        <fullName evidence="3">Uncharacterized protein</fullName>
    </submittedName>
</protein>
<keyword evidence="2" id="KW-0812">Transmembrane</keyword>
<dbReference type="RefSeq" id="WP_013252766.1">
    <property type="nucleotide sequence ID" value="NC_014364.1"/>
</dbReference>
<keyword evidence="1" id="KW-0802">TPR repeat</keyword>